<dbReference type="RefSeq" id="WP_012861389.1">
    <property type="nucleotide sequence ID" value="NC_013517.1"/>
</dbReference>
<dbReference type="EMBL" id="CP001739">
    <property type="protein sequence ID" value="ACZ08795.1"/>
    <property type="molecule type" value="Genomic_DNA"/>
</dbReference>
<keyword evidence="2" id="KW-0963">Cytoplasm</keyword>
<dbReference type="InterPro" id="IPR033919">
    <property type="entry name" value="TSA/FSA_arc/bac"/>
</dbReference>
<dbReference type="Gene3D" id="3.20.20.70">
    <property type="entry name" value="Aldolase class I"/>
    <property type="match status" value="1"/>
</dbReference>
<dbReference type="GO" id="GO:0016832">
    <property type="term" value="F:aldehyde-lyase activity"/>
    <property type="evidence" value="ECO:0007669"/>
    <property type="project" value="InterPro"/>
</dbReference>
<evidence type="ECO:0000313" key="5">
    <source>
        <dbReference type="Proteomes" id="UP000000845"/>
    </source>
</evidence>
<keyword evidence="5" id="KW-1185">Reference proteome</keyword>
<dbReference type="EC" id="2.2.1.2" evidence="4"/>
<gene>
    <name evidence="4" type="ordered locus">Sterm_1939</name>
</gene>
<dbReference type="CDD" id="cd00956">
    <property type="entry name" value="Transaldolase_FSA"/>
    <property type="match status" value="1"/>
</dbReference>
<dbReference type="PANTHER" id="PTHR10683:SF36">
    <property type="entry name" value="TRANSALDOLASE"/>
    <property type="match status" value="1"/>
</dbReference>
<dbReference type="GO" id="GO:0005737">
    <property type="term" value="C:cytoplasm"/>
    <property type="evidence" value="ECO:0007669"/>
    <property type="project" value="UniProtKB-SubCell"/>
</dbReference>
<dbReference type="Proteomes" id="UP000000845">
    <property type="component" value="Chromosome"/>
</dbReference>
<accession>D1AJA7</accession>
<dbReference type="InterPro" id="IPR018225">
    <property type="entry name" value="Transaldolase_AS"/>
</dbReference>
<dbReference type="KEGG" id="str:Sterm_1939"/>
<dbReference type="SUPFAM" id="SSF51569">
    <property type="entry name" value="Aldolase"/>
    <property type="match status" value="1"/>
</dbReference>
<reference evidence="5" key="1">
    <citation type="submission" date="2009-09" db="EMBL/GenBank/DDBJ databases">
        <title>The complete chromosome of Sebaldella termitidis ATCC 33386.</title>
        <authorList>
            <consortium name="US DOE Joint Genome Institute (JGI-PGF)"/>
            <person name="Lucas S."/>
            <person name="Copeland A."/>
            <person name="Lapidus A."/>
            <person name="Glavina del Rio T."/>
            <person name="Dalin E."/>
            <person name="Tice H."/>
            <person name="Bruce D."/>
            <person name="Goodwin L."/>
            <person name="Pitluck S."/>
            <person name="Kyrpides N."/>
            <person name="Mavromatis K."/>
            <person name="Ivanova N."/>
            <person name="Mikhailova N."/>
            <person name="Sims D."/>
            <person name="Meincke L."/>
            <person name="Brettin T."/>
            <person name="Detter J.C."/>
            <person name="Han C."/>
            <person name="Larimer F."/>
            <person name="Land M."/>
            <person name="Hauser L."/>
            <person name="Markowitz V."/>
            <person name="Cheng J.F."/>
            <person name="Hugenholtz P."/>
            <person name="Woyke T."/>
            <person name="Wu D."/>
            <person name="Eisen J.A."/>
        </authorList>
    </citation>
    <scope>NUCLEOTIDE SEQUENCE [LARGE SCALE GENOMIC DNA]</scope>
    <source>
        <strain evidence="5">ATCC 33386 / NCTC 11300</strain>
    </source>
</reference>
<keyword evidence="3" id="KW-0704">Schiff base</keyword>
<sequence>MEYLLDTANLEEIKYFNGKFPIVGVTTNPTIIANENGDYKKIINSILAIIGTEKMLHVQVLGREADIIIKEAELLKDTFEGNLYIKIPVSDEGLKAMSELKNRGFNITATGILTSQQIVMAAKAGADYMAPYVNRADNIGGDGVKVVRDAFDILSRDKNNKAKILGASFKNVKQVHESILAGAEAVTVGSDVLKQMIYHPYTDWSIEKFESDWGKVYGSGKTLIDIL</sequence>
<name>D1AJA7_SEBTE</name>
<dbReference type="AlphaFoldDB" id="D1AJA7"/>
<dbReference type="PANTHER" id="PTHR10683">
    <property type="entry name" value="TRANSALDOLASE"/>
    <property type="match status" value="1"/>
</dbReference>
<dbReference type="InterPro" id="IPR001585">
    <property type="entry name" value="TAL/FSA"/>
</dbReference>
<protein>
    <submittedName>
        <fullName evidence="4">Transaldolase</fullName>
        <ecNumber evidence="4">2.2.1.2</ecNumber>
    </submittedName>
</protein>
<organism evidence="4 5">
    <name type="scientific">Sebaldella termitidis (strain ATCC 33386 / NCTC 11300)</name>
    <dbReference type="NCBI Taxonomy" id="526218"/>
    <lineage>
        <taxon>Bacteria</taxon>
        <taxon>Fusobacteriati</taxon>
        <taxon>Fusobacteriota</taxon>
        <taxon>Fusobacteriia</taxon>
        <taxon>Fusobacteriales</taxon>
        <taxon>Leptotrichiaceae</taxon>
        <taxon>Sebaldella</taxon>
    </lineage>
</organism>
<dbReference type="NCBIfam" id="NF009299">
    <property type="entry name" value="PRK12656.1"/>
    <property type="match status" value="1"/>
</dbReference>
<dbReference type="FunFam" id="3.20.20.70:FF:000018">
    <property type="entry name" value="Probable transaldolase"/>
    <property type="match status" value="1"/>
</dbReference>
<comment type="subcellular location">
    <subcellularLocation>
        <location evidence="1">Cytoplasm</location>
    </subcellularLocation>
</comment>
<reference evidence="4 5" key="2">
    <citation type="journal article" date="2010" name="Stand. Genomic Sci.">
        <title>Complete genome sequence of Sebaldella termitidis type strain (NCTC 11300).</title>
        <authorList>
            <person name="Harmon-Smith M."/>
            <person name="Celia L."/>
            <person name="Chertkov O."/>
            <person name="Lapidus A."/>
            <person name="Copeland A."/>
            <person name="Glavina Del Rio T."/>
            <person name="Nolan M."/>
            <person name="Lucas S."/>
            <person name="Tice H."/>
            <person name="Cheng J.F."/>
            <person name="Han C."/>
            <person name="Detter J.C."/>
            <person name="Bruce D."/>
            <person name="Goodwin L."/>
            <person name="Pitluck S."/>
            <person name="Pati A."/>
            <person name="Liolios K."/>
            <person name="Ivanova N."/>
            <person name="Mavromatis K."/>
            <person name="Mikhailova N."/>
            <person name="Chen A."/>
            <person name="Palaniappan K."/>
            <person name="Land M."/>
            <person name="Hauser L."/>
            <person name="Chang Y.J."/>
            <person name="Jeffries C.D."/>
            <person name="Brettin T."/>
            <person name="Goker M."/>
            <person name="Beck B."/>
            <person name="Bristow J."/>
            <person name="Eisen J.A."/>
            <person name="Markowitz V."/>
            <person name="Hugenholtz P."/>
            <person name="Kyrpides N.C."/>
            <person name="Klenk H.P."/>
            <person name="Chen F."/>
        </authorList>
    </citation>
    <scope>NUCLEOTIDE SEQUENCE [LARGE SCALE GENOMIC DNA]</scope>
    <source>
        <strain evidence="5">ATCC 33386 / NCTC 11300</strain>
    </source>
</reference>
<evidence type="ECO:0000313" key="4">
    <source>
        <dbReference type="EMBL" id="ACZ08795.1"/>
    </source>
</evidence>
<dbReference type="InterPro" id="IPR013785">
    <property type="entry name" value="Aldolase_TIM"/>
</dbReference>
<dbReference type="GO" id="GO:0005975">
    <property type="term" value="P:carbohydrate metabolic process"/>
    <property type="evidence" value="ECO:0007669"/>
    <property type="project" value="InterPro"/>
</dbReference>
<dbReference type="PROSITE" id="PS01054">
    <property type="entry name" value="TRANSALDOLASE_1"/>
    <property type="match status" value="1"/>
</dbReference>
<dbReference type="PROSITE" id="PS00958">
    <property type="entry name" value="TRANSALDOLASE_2"/>
    <property type="match status" value="1"/>
</dbReference>
<dbReference type="GO" id="GO:0004801">
    <property type="term" value="F:transaldolase activity"/>
    <property type="evidence" value="ECO:0007669"/>
    <property type="project" value="UniProtKB-EC"/>
</dbReference>
<evidence type="ECO:0000256" key="3">
    <source>
        <dbReference type="ARBA" id="ARBA00023270"/>
    </source>
</evidence>
<dbReference type="Pfam" id="PF00923">
    <property type="entry name" value="TAL_FSA"/>
    <property type="match status" value="1"/>
</dbReference>
<evidence type="ECO:0000256" key="1">
    <source>
        <dbReference type="ARBA" id="ARBA00004496"/>
    </source>
</evidence>
<dbReference type="HOGENOM" id="CLU_079764_2_0_0"/>
<proteinExistence type="predicted"/>
<dbReference type="STRING" id="526218.Sterm_1939"/>
<dbReference type="eggNOG" id="COG0176">
    <property type="taxonomic scope" value="Bacteria"/>
</dbReference>
<keyword evidence="4" id="KW-0808">Transferase</keyword>
<evidence type="ECO:0000256" key="2">
    <source>
        <dbReference type="ARBA" id="ARBA00022490"/>
    </source>
</evidence>